<feature type="compositionally biased region" description="Basic and acidic residues" evidence="1">
    <location>
        <begin position="47"/>
        <end position="59"/>
    </location>
</feature>
<dbReference type="EMBL" id="LKEB01000057">
    <property type="protein sequence ID" value="ROW00036.1"/>
    <property type="molecule type" value="Genomic_DNA"/>
</dbReference>
<protein>
    <submittedName>
        <fullName evidence="2">Uncharacterized protein</fullName>
    </submittedName>
</protein>
<dbReference type="Proteomes" id="UP000285146">
    <property type="component" value="Unassembled WGS sequence"/>
</dbReference>
<evidence type="ECO:0000313" key="2">
    <source>
        <dbReference type="EMBL" id="ROW00036.1"/>
    </source>
</evidence>
<comment type="caution">
    <text evidence="2">The sequence shown here is derived from an EMBL/GenBank/DDBJ whole genome shotgun (WGS) entry which is preliminary data.</text>
</comment>
<gene>
    <name evidence="2" type="ORF">VPNG_08370</name>
</gene>
<accession>A0A423W9L9</accession>
<evidence type="ECO:0000313" key="3">
    <source>
        <dbReference type="Proteomes" id="UP000285146"/>
    </source>
</evidence>
<sequence length="277" mass="29212">MSGPIRAILGGDLHVDLVFRLREGSVHQEILPRLDPPPAGRANIKPHQQESGERKDLGTDKVATGTQDRAAAETTEGRRRGALLPAAAAAALGRLEKAPVVEPVGSRTPGGLVGVRDAGRHDDHAVLLEEVPVDQGVFLDDARGDARAVEAQDFLPRRHEDGACGPDLREVDGAHAVWARLYELGCLALAVFADGGVGQDLPQGPEGAGDRVADAGVDLAYFGVGGVLETEAESEVVLVAELDEEGAFEMLVLPEVLSELRDQALTCFEAFFGQDPG</sequence>
<feature type="region of interest" description="Disordered" evidence="1">
    <location>
        <begin position="29"/>
        <end position="78"/>
    </location>
</feature>
<organism evidence="2 3">
    <name type="scientific">Cytospora leucostoma</name>
    <dbReference type="NCBI Taxonomy" id="1230097"/>
    <lineage>
        <taxon>Eukaryota</taxon>
        <taxon>Fungi</taxon>
        <taxon>Dikarya</taxon>
        <taxon>Ascomycota</taxon>
        <taxon>Pezizomycotina</taxon>
        <taxon>Sordariomycetes</taxon>
        <taxon>Sordariomycetidae</taxon>
        <taxon>Diaporthales</taxon>
        <taxon>Cytosporaceae</taxon>
        <taxon>Cytospora</taxon>
    </lineage>
</organism>
<reference evidence="2 3" key="1">
    <citation type="submission" date="2015-09" db="EMBL/GenBank/DDBJ databases">
        <title>Host preference determinants of Valsa canker pathogens revealed by comparative genomics.</title>
        <authorList>
            <person name="Yin Z."/>
            <person name="Huang L."/>
        </authorList>
    </citation>
    <scope>NUCLEOTIDE SEQUENCE [LARGE SCALE GENOMIC DNA]</scope>
    <source>
        <strain evidence="2 3">SXYLt</strain>
    </source>
</reference>
<keyword evidence="3" id="KW-1185">Reference proteome</keyword>
<dbReference type="InParanoid" id="A0A423W9L9"/>
<dbReference type="AlphaFoldDB" id="A0A423W9L9"/>
<name>A0A423W9L9_9PEZI</name>
<evidence type="ECO:0000256" key="1">
    <source>
        <dbReference type="SAM" id="MobiDB-lite"/>
    </source>
</evidence>
<proteinExistence type="predicted"/>